<dbReference type="Proteomes" id="UP000255515">
    <property type="component" value="Unassembled WGS sequence"/>
</dbReference>
<sequence length="129" mass="14890">MEISTNIKERILQIADYKNIKKGEFIEGLGQSYNNYRGKSKESPPTSEIIAEISTRYPDINLIWLLTGKGEMIQNKNTYPTKESEFYEKLLELKNKEIEMKDEMIKQLKDHIVTLKNMPEMGDSNASVG</sequence>
<accession>A0A376C1P7</accession>
<protein>
    <recommendedName>
        <fullName evidence="3">HTH cro/C1-type domain-containing protein</fullName>
    </recommendedName>
</protein>
<evidence type="ECO:0000313" key="1">
    <source>
        <dbReference type="EMBL" id="SSZ47170.1"/>
    </source>
</evidence>
<gene>
    <name evidence="1" type="ORF">NCTC11661_00836</name>
</gene>
<proteinExistence type="predicted"/>
<evidence type="ECO:0008006" key="3">
    <source>
        <dbReference type="Google" id="ProtNLM"/>
    </source>
</evidence>
<dbReference type="EMBL" id="UFTJ01000001">
    <property type="protein sequence ID" value="SSZ47170.1"/>
    <property type="molecule type" value="Genomic_DNA"/>
</dbReference>
<dbReference type="AlphaFoldDB" id="A0A376C1P7"/>
<name>A0A376C1P7_9FLAO</name>
<organism evidence="1 2">
    <name type="scientific">Bergeyella zoohelcum</name>
    <dbReference type="NCBI Taxonomy" id="1015"/>
    <lineage>
        <taxon>Bacteria</taxon>
        <taxon>Pseudomonadati</taxon>
        <taxon>Bacteroidota</taxon>
        <taxon>Flavobacteriia</taxon>
        <taxon>Flavobacteriales</taxon>
        <taxon>Weeksellaceae</taxon>
        <taxon>Bergeyella</taxon>
    </lineage>
</organism>
<reference evidence="1 2" key="1">
    <citation type="submission" date="2018-06" db="EMBL/GenBank/DDBJ databases">
        <authorList>
            <consortium name="Pathogen Informatics"/>
            <person name="Doyle S."/>
        </authorList>
    </citation>
    <scope>NUCLEOTIDE SEQUENCE [LARGE SCALE GENOMIC DNA]</scope>
    <source>
        <strain evidence="1 2">NCTC11661</strain>
    </source>
</reference>
<evidence type="ECO:0000313" key="2">
    <source>
        <dbReference type="Proteomes" id="UP000255515"/>
    </source>
</evidence>
<dbReference type="RefSeq" id="WP_002686422.1">
    <property type="nucleotide sequence ID" value="NZ_UFTJ01000001.1"/>
</dbReference>